<organism evidence="3 4">
    <name type="scientific">Ideonella livida</name>
    <dbReference type="NCBI Taxonomy" id="2707176"/>
    <lineage>
        <taxon>Bacteria</taxon>
        <taxon>Pseudomonadati</taxon>
        <taxon>Pseudomonadota</taxon>
        <taxon>Betaproteobacteria</taxon>
        <taxon>Burkholderiales</taxon>
        <taxon>Sphaerotilaceae</taxon>
        <taxon>Ideonella</taxon>
    </lineage>
</organism>
<keyword evidence="4" id="KW-1185">Reference proteome</keyword>
<dbReference type="Proteomes" id="UP000484255">
    <property type="component" value="Unassembled WGS sequence"/>
</dbReference>
<evidence type="ECO:0000259" key="2">
    <source>
        <dbReference type="PROSITE" id="PS50215"/>
    </source>
</evidence>
<name>A0A7C9PGH5_9BURK</name>
<proteinExistence type="predicted"/>
<feature type="chain" id="PRO_5029010976" description="Peptidase M12B domain-containing protein" evidence="1">
    <location>
        <begin position="35"/>
        <end position="657"/>
    </location>
</feature>
<feature type="signal peptide" evidence="1">
    <location>
        <begin position="1"/>
        <end position="34"/>
    </location>
</feature>
<feature type="domain" description="Peptidase M12B" evidence="2">
    <location>
        <begin position="312"/>
        <end position="427"/>
    </location>
</feature>
<dbReference type="AlphaFoldDB" id="A0A7C9PGH5"/>
<evidence type="ECO:0000313" key="4">
    <source>
        <dbReference type="Proteomes" id="UP000484255"/>
    </source>
</evidence>
<evidence type="ECO:0000256" key="1">
    <source>
        <dbReference type="SAM" id="SignalP"/>
    </source>
</evidence>
<accession>A0A7C9PGH5</accession>
<reference evidence="3 4" key="1">
    <citation type="submission" date="2020-02" db="EMBL/GenBank/DDBJ databases">
        <title>Ideonella bacterium strain TBM-1.</title>
        <authorList>
            <person name="Chen W.-M."/>
        </authorList>
    </citation>
    <scope>NUCLEOTIDE SEQUENCE [LARGE SCALE GENOMIC DNA]</scope>
    <source>
        <strain evidence="3 4">TBM-1</strain>
    </source>
</reference>
<dbReference type="SUPFAM" id="SSF55486">
    <property type="entry name" value="Metalloproteases ('zincins'), catalytic domain"/>
    <property type="match status" value="1"/>
</dbReference>
<comment type="caution">
    <text evidence="3">The sequence shown here is derived from an EMBL/GenBank/DDBJ whole genome shotgun (WGS) entry which is preliminary data.</text>
</comment>
<dbReference type="InterPro" id="IPR024079">
    <property type="entry name" value="MetalloPept_cat_dom_sf"/>
</dbReference>
<dbReference type="RefSeq" id="WP_163456265.1">
    <property type="nucleotide sequence ID" value="NZ_JAAGOH010000003.1"/>
</dbReference>
<dbReference type="Pfam" id="PF13583">
    <property type="entry name" value="Reprolysin_4"/>
    <property type="match status" value="1"/>
</dbReference>
<dbReference type="EMBL" id="JAAGOH010000003">
    <property type="protein sequence ID" value="NDY90414.1"/>
    <property type="molecule type" value="Genomic_DNA"/>
</dbReference>
<gene>
    <name evidence="3" type="ORF">G3A44_04290</name>
</gene>
<dbReference type="GO" id="GO:0004222">
    <property type="term" value="F:metalloendopeptidase activity"/>
    <property type="evidence" value="ECO:0007669"/>
    <property type="project" value="InterPro"/>
</dbReference>
<keyword evidence="1" id="KW-0732">Signal</keyword>
<sequence length="657" mass="69563">MTARAHTVHASPRRHAAGLICAAALAWLASPAHATALWTDQAAPAVAASREAEVSRAVAARWVRWEASALQAVLAGRGTRGTLTLPLPDGRQVTVDLTPVAVMAPALAARHPDIRTFEAVATDGSAVRGRIDWSPQGFKAMLFTPQGRVFIDPGRDAQAGLHQVYWRQDLLPRQRQADQVLQPPAGVMRQALQAQATPTGQTRLRTYRLALATTGEYARFFDPLQAVPRKEVVLAELVSLVNRVSGVYERELGVRLELIEDSESLIYTDAATDPYTNEDGGAMLGQNINTLASVIGNANFDIGHVVSTGGGGVAYLQAVCANWKAGGVTGLGAPVGDGFYIDYVAHEMGHQFGANHTFNSITGACRGNRVASVAYEPGSGSTIMAYAGICGADDLQPHSDALFHSGSQDEIRAFLAGSGGSCAAVTAGDNTVPKAKVLSPVGLTIPRNTPFELVGKGSDEDADKLDYLWEQRDLGPAGTPTAPTGNAPLFRTFVPGSSPVRVFPQISDLIGNTQTLGEVLPSTTRTLHFRFLVRDQKAAPMAGGVGWTDYALNVTANAGPFKIKSPNAGGEFTRGSRMTVRWDVAGTDVAPVSCTAVDVWLMSAHGAKARRLLAEAVPNNGEAKVKLPDAALANARIKVKCSSNVFFDLSDVSFNIR</sequence>
<dbReference type="InterPro" id="IPR001590">
    <property type="entry name" value="Peptidase_M12B"/>
</dbReference>
<dbReference type="GO" id="GO:0006508">
    <property type="term" value="P:proteolysis"/>
    <property type="evidence" value="ECO:0007669"/>
    <property type="project" value="InterPro"/>
</dbReference>
<dbReference type="PROSITE" id="PS50215">
    <property type="entry name" value="ADAM_MEPRO"/>
    <property type="match status" value="1"/>
</dbReference>
<evidence type="ECO:0000313" key="3">
    <source>
        <dbReference type="EMBL" id="NDY90414.1"/>
    </source>
</evidence>
<dbReference type="Gene3D" id="3.40.390.10">
    <property type="entry name" value="Collagenase (Catalytic Domain)"/>
    <property type="match status" value="1"/>
</dbReference>
<protein>
    <recommendedName>
        <fullName evidence="2">Peptidase M12B domain-containing protein</fullName>
    </recommendedName>
</protein>